<comment type="caution">
    <text evidence="6">The sequence shown here is derived from an EMBL/GenBank/DDBJ whole genome shotgun (WGS) entry which is preliminary data.</text>
</comment>
<evidence type="ECO:0000313" key="7">
    <source>
        <dbReference type="Proteomes" id="UP000011648"/>
    </source>
</evidence>
<dbReference type="GO" id="GO:0019752">
    <property type="term" value="P:carboxylic acid metabolic process"/>
    <property type="evidence" value="ECO:0007669"/>
    <property type="project" value="InterPro"/>
</dbReference>
<reference evidence="6 7" key="1">
    <citation type="journal article" date="2014" name="PLoS Genet.">
        <title>Phylogenetically driven sequencing of extremely halophilic archaea reveals strategies for static and dynamic osmo-response.</title>
        <authorList>
            <person name="Becker E.A."/>
            <person name="Seitzer P.M."/>
            <person name="Tritt A."/>
            <person name="Larsen D."/>
            <person name="Krusor M."/>
            <person name="Yao A.I."/>
            <person name="Wu D."/>
            <person name="Madern D."/>
            <person name="Eisen J.A."/>
            <person name="Darling A.E."/>
            <person name="Facciotti M.T."/>
        </authorList>
    </citation>
    <scope>NUCLEOTIDE SEQUENCE [LARGE SCALE GENOMIC DNA]</scope>
    <source>
        <strain evidence="6 7">DSM 12281</strain>
    </source>
</reference>
<accession>L9ZI34</accession>
<dbReference type="EMBL" id="AOIL01000064">
    <property type="protein sequence ID" value="ELY86155.1"/>
    <property type="molecule type" value="Genomic_DNA"/>
</dbReference>
<keyword evidence="7" id="KW-1185">Reference proteome</keyword>
<dbReference type="PROSITE" id="PS50991">
    <property type="entry name" value="PYR_CT"/>
    <property type="match status" value="1"/>
</dbReference>
<dbReference type="Proteomes" id="UP000011648">
    <property type="component" value="Unassembled WGS sequence"/>
</dbReference>
<dbReference type="PROSITE" id="PS00816">
    <property type="entry name" value="AIPM_HOMOCIT_SYNTH_2"/>
    <property type="match status" value="1"/>
</dbReference>
<dbReference type="Pfam" id="PF00682">
    <property type="entry name" value="HMGL-like"/>
    <property type="match status" value="1"/>
</dbReference>
<proteinExistence type="inferred from homology"/>
<dbReference type="AlphaFoldDB" id="L9ZI34"/>
<comment type="similarity">
    <text evidence="1 4">Belongs to the alpha-IPM synthase/homocitrate synthase family.</text>
</comment>
<dbReference type="Pfam" id="PF22617">
    <property type="entry name" value="HCS_D2"/>
    <property type="match status" value="1"/>
</dbReference>
<dbReference type="OrthoDB" id="6555at2157"/>
<name>L9ZI34_9EURY</name>
<evidence type="ECO:0000256" key="1">
    <source>
        <dbReference type="ARBA" id="ARBA00006154"/>
    </source>
</evidence>
<evidence type="ECO:0000313" key="6">
    <source>
        <dbReference type="EMBL" id="ELY86155.1"/>
    </source>
</evidence>
<protein>
    <submittedName>
        <fullName evidence="6">(R)-citramalate synthase</fullName>
    </submittedName>
</protein>
<evidence type="ECO:0000256" key="4">
    <source>
        <dbReference type="RuleBase" id="RU003523"/>
    </source>
</evidence>
<dbReference type="GO" id="GO:0004410">
    <property type="term" value="F:homocitrate synthase activity"/>
    <property type="evidence" value="ECO:0007669"/>
    <property type="project" value="UniProtKB-EC"/>
</dbReference>
<dbReference type="PANTHER" id="PTHR42880">
    <property type="entry name" value="HOMOCITRATE SYNTHASE"/>
    <property type="match status" value="1"/>
</dbReference>
<sequence>MLLSDVTLREGDQMPDRDYSVKQKVDAGCALDDLGLPYIQTGFPITGEKDYEATRRLSGAVSAETIGLARALTGDVDAAIEAEADIVEVILPLSDRHLEHTLSATREEAFGMANEAISHAIDRGATVHVTLIDAFRTNPAGIVDFFERFPEPKFINLADTVGARVPKFVQELLASLDGSVDFDRVGVHFHDDLGLGTANTLIAYEAGVAKADVSVASIGERAGNTALEELVVSGTIEHDEKFGVEVDRLVPVCRRVLDDLKESVDPRKPVLGEAVVTHESGLHTAAMLNDPSVFEPYDPARFGGERHLVFGQGTGQASARILLRRAGVEPTDEHIEELLSLLDREGPVELGGAVALAGDLQ</sequence>
<evidence type="ECO:0000259" key="5">
    <source>
        <dbReference type="PROSITE" id="PS50991"/>
    </source>
</evidence>
<keyword evidence="2 4" id="KW-0808">Transferase</keyword>
<dbReference type="Gene3D" id="3.20.20.70">
    <property type="entry name" value="Aldolase class I"/>
    <property type="match status" value="1"/>
</dbReference>
<dbReference type="InterPro" id="IPR013785">
    <property type="entry name" value="Aldolase_TIM"/>
</dbReference>
<gene>
    <name evidence="6" type="ORF">C484_18792</name>
</gene>
<dbReference type="STRING" id="1230458.C484_18792"/>
<evidence type="ECO:0000256" key="2">
    <source>
        <dbReference type="ARBA" id="ARBA00022679"/>
    </source>
</evidence>
<dbReference type="Gene3D" id="1.10.238.260">
    <property type="match status" value="1"/>
</dbReference>
<feature type="domain" description="Pyruvate carboxyltransferase" evidence="5">
    <location>
        <begin position="1"/>
        <end position="250"/>
    </location>
</feature>
<dbReference type="PANTHER" id="PTHR42880:SF1">
    <property type="entry name" value="ISOPROPYLMALATE_HOMOCITRATE_CITRAMALATE SYNTHASE FAMILY PROTEIN"/>
    <property type="match status" value="1"/>
</dbReference>
<comment type="catalytic activity">
    <reaction evidence="3">
        <text>acetyl-CoA + 2-oxoglutarate + H2O = (2R)-homocitrate + CoA + H(+)</text>
        <dbReference type="Rhea" id="RHEA:12929"/>
        <dbReference type="ChEBI" id="CHEBI:15377"/>
        <dbReference type="ChEBI" id="CHEBI:15378"/>
        <dbReference type="ChEBI" id="CHEBI:16810"/>
        <dbReference type="ChEBI" id="CHEBI:57287"/>
        <dbReference type="ChEBI" id="CHEBI:57288"/>
        <dbReference type="ChEBI" id="CHEBI:58884"/>
        <dbReference type="EC" id="2.3.3.14"/>
    </reaction>
    <physiologicalReaction direction="left-to-right" evidence="3">
        <dbReference type="Rhea" id="RHEA:12930"/>
    </physiologicalReaction>
</comment>
<dbReference type="PROSITE" id="PS00815">
    <property type="entry name" value="AIPM_HOMOCIT_SYNTH_1"/>
    <property type="match status" value="1"/>
</dbReference>
<dbReference type="InterPro" id="IPR002034">
    <property type="entry name" value="AIPM/Hcit_synth_CS"/>
</dbReference>
<dbReference type="PATRIC" id="fig|1230458.4.peg.3773"/>
<dbReference type="InterPro" id="IPR000891">
    <property type="entry name" value="PYR_CT"/>
</dbReference>
<dbReference type="SUPFAM" id="SSF51569">
    <property type="entry name" value="Aldolase"/>
    <property type="match status" value="1"/>
</dbReference>
<organism evidence="6 7">
    <name type="scientific">Natrialba taiwanensis DSM 12281</name>
    <dbReference type="NCBI Taxonomy" id="1230458"/>
    <lineage>
        <taxon>Archaea</taxon>
        <taxon>Methanobacteriati</taxon>
        <taxon>Methanobacteriota</taxon>
        <taxon>Stenosarchaea group</taxon>
        <taxon>Halobacteria</taxon>
        <taxon>Halobacteriales</taxon>
        <taxon>Natrialbaceae</taxon>
        <taxon>Natrialba</taxon>
    </lineage>
</organism>
<evidence type="ECO:0000256" key="3">
    <source>
        <dbReference type="ARBA" id="ARBA00048363"/>
    </source>
</evidence>
<dbReference type="InterPro" id="IPR054691">
    <property type="entry name" value="LeuA/HCS_post-cat"/>
</dbReference>